<dbReference type="PROSITE" id="PS50103">
    <property type="entry name" value="ZF_C3H1"/>
    <property type="match status" value="1"/>
</dbReference>
<dbReference type="InterPro" id="IPR000571">
    <property type="entry name" value="Znf_CCCH"/>
</dbReference>
<keyword evidence="5" id="KW-1185">Reference proteome</keyword>
<proteinExistence type="predicted"/>
<evidence type="ECO:0000313" key="5">
    <source>
        <dbReference type="Proteomes" id="UP001642464"/>
    </source>
</evidence>
<keyword evidence="1" id="KW-0862">Zinc</keyword>
<evidence type="ECO:0000256" key="1">
    <source>
        <dbReference type="PROSITE-ProRule" id="PRU00723"/>
    </source>
</evidence>
<organism evidence="4 5">
    <name type="scientific">Durusdinium trenchii</name>
    <dbReference type="NCBI Taxonomy" id="1381693"/>
    <lineage>
        <taxon>Eukaryota</taxon>
        <taxon>Sar</taxon>
        <taxon>Alveolata</taxon>
        <taxon>Dinophyceae</taxon>
        <taxon>Suessiales</taxon>
        <taxon>Symbiodiniaceae</taxon>
        <taxon>Durusdinium</taxon>
    </lineage>
</organism>
<gene>
    <name evidence="4" type="ORF">SCF082_LOCUS50698</name>
</gene>
<dbReference type="Proteomes" id="UP001642464">
    <property type="component" value="Unassembled WGS sequence"/>
</dbReference>
<name>A0ABP0S9M2_9DINO</name>
<protein>
    <submittedName>
        <fullName evidence="4">Myosin-3</fullName>
    </submittedName>
</protein>
<accession>A0ABP0S9M2</accession>
<feature type="compositionally biased region" description="Basic and acidic residues" evidence="2">
    <location>
        <begin position="29"/>
        <end position="48"/>
    </location>
</feature>
<feature type="region of interest" description="Disordered" evidence="2">
    <location>
        <begin position="22"/>
        <end position="51"/>
    </location>
</feature>
<reference evidence="4 5" key="1">
    <citation type="submission" date="2024-02" db="EMBL/GenBank/DDBJ databases">
        <authorList>
            <person name="Chen Y."/>
            <person name="Shah S."/>
            <person name="Dougan E. K."/>
            <person name="Thang M."/>
            <person name="Chan C."/>
        </authorList>
    </citation>
    <scope>NUCLEOTIDE SEQUENCE [LARGE SCALE GENOMIC DNA]</scope>
</reference>
<keyword evidence="1" id="KW-0863">Zinc-finger</keyword>
<comment type="caution">
    <text evidence="4">The sequence shown here is derived from an EMBL/GenBank/DDBJ whole genome shotgun (WGS) entry which is preliminary data.</text>
</comment>
<evidence type="ECO:0000256" key="2">
    <source>
        <dbReference type="SAM" id="MobiDB-lite"/>
    </source>
</evidence>
<keyword evidence="1" id="KW-0479">Metal-binding</keyword>
<feature type="compositionally biased region" description="Polar residues" evidence="2">
    <location>
        <begin position="99"/>
        <end position="127"/>
    </location>
</feature>
<feature type="region of interest" description="Disordered" evidence="2">
    <location>
        <begin position="67"/>
        <end position="133"/>
    </location>
</feature>
<evidence type="ECO:0000259" key="3">
    <source>
        <dbReference type="PROSITE" id="PS50103"/>
    </source>
</evidence>
<sequence length="215" mass="23658">MTAPGHFVFVQIDDALLAVDLGTPQPTPRVRENVEGSQERRSDSRVDGKPPVWLKFVGSVDTGTKTQGLLVTNASDARSTEPGSTGDSAEVQEQKSRKPSMSGSSESTDAPQSTKKSGSSADSNSTILRGPSGFGIEHDDHSLAFMSCSLAAHVNGTCKPCRFFQLKNEGCNFGDRCKFCHYCSREEVRSERLRLKYDERRRKRRDGAATERWPQ</sequence>
<feature type="compositionally biased region" description="Polar residues" evidence="2">
    <location>
        <begin position="67"/>
        <end position="87"/>
    </location>
</feature>
<dbReference type="EMBL" id="CAXAMM010043219">
    <property type="protein sequence ID" value="CAK9109077.1"/>
    <property type="molecule type" value="Genomic_DNA"/>
</dbReference>
<feature type="zinc finger region" description="C3H1-type" evidence="1">
    <location>
        <begin position="160"/>
        <end position="184"/>
    </location>
</feature>
<evidence type="ECO:0000313" key="4">
    <source>
        <dbReference type="EMBL" id="CAK9109077.1"/>
    </source>
</evidence>
<feature type="domain" description="C3H1-type" evidence="3">
    <location>
        <begin position="160"/>
        <end position="184"/>
    </location>
</feature>